<dbReference type="AlphaFoldDB" id="E9I7R4"/>
<dbReference type="Proteomes" id="UP000000305">
    <property type="component" value="Unassembled WGS sequence"/>
</dbReference>
<dbReference type="InParanoid" id="E9I7R4"/>
<feature type="non-terminal residue" evidence="1">
    <location>
        <position position="1"/>
    </location>
</feature>
<name>E9I7R4_DAPPU</name>
<dbReference type="KEGG" id="dpx:DAPPUDRAFT_280095"/>
<protein>
    <submittedName>
        <fullName evidence="1">Uncharacterized protein</fullName>
    </submittedName>
</protein>
<accession>E9I7R4</accession>
<organism evidence="1 2">
    <name type="scientific">Daphnia pulex</name>
    <name type="common">Water flea</name>
    <dbReference type="NCBI Taxonomy" id="6669"/>
    <lineage>
        <taxon>Eukaryota</taxon>
        <taxon>Metazoa</taxon>
        <taxon>Ecdysozoa</taxon>
        <taxon>Arthropoda</taxon>
        <taxon>Crustacea</taxon>
        <taxon>Branchiopoda</taxon>
        <taxon>Diplostraca</taxon>
        <taxon>Cladocera</taxon>
        <taxon>Anomopoda</taxon>
        <taxon>Daphniidae</taxon>
        <taxon>Daphnia</taxon>
    </lineage>
</organism>
<gene>
    <name evidence="1" type="ORF">DAPPUDRAFT_280095</name>
</gene>
<evidence type="ECO:0000313" key="1">
    <source>
        <dbReference type="EMBL" id="EFX59966.1"/>
    </source>
</evidence>
<dbReference type="HOGENOM" id="CLU_1922289_0_0_1"/>
<dbReference type="EMBL" id="GL737441">
    <property type="protein sequence ID" value="EFX59966.1"/>
    <property type="molecule type" value="Genomic_DNA"/>
</dbReference>
<sequence>MNATMNTSTNFEWDLRVRGPPFEARTWCYEAFDACDGHRKGLRSDYPLPSVTLKNCECTQPAALNQYCAGYNCIVHKPAASNENRPFSFTKQTAIEHRDNLIDRKASARSRLQICVDSPQDYVRPDLSECLP</sequence>
<reference evidence="1 2" key="1">
    <citation type="journal article" date="2011" name="Science">
        <title>The ecoresponsive genome of Daphnia pulex.</title>
        <authorList>
            <person name="Colbourne J.K."/>
            <person name="Pfrender M.E."/>
            <person name="Gilbert D."/>
            <person name="Thomas W.K."/>
            <person name="Tucker A."/>
            <person name="Oakley T.H."/>
            <person name="Tokishita S."/>
            <person name="Aerts A."/>
            <person name="Arnold G.J."/>
            <person name="Basu M.K."/>
            <person name="Bauer D.J."/>
            <person name="Caceres C.E."/>
            <person name="Carmel L."/>
            <person name="Casola C."/>
            <person name="Choi J.H."/>
            <person name="Detter J.C."/>
            <person name="Dong Q."/>
            <person name="Dusheyko S."/>
            <person name="Eads B.D."/>
            <person name="Frohlich T."/>
            <person name="Geiler-Samerotte K.A."/>
            <person name="Gerlach D."/>
            <person name="Hatcher P."/>
            <person name="Jogdeo S."/>
            <person name="Krijgsveld J."/>
            <person name="Kriventseva E.V."/>
            <person name="Kultz D."/>
            <person name="Laforsch C."/>
            <person name="Lindquist E."/>
            <person name="Lopez J."/>
            <person name="Manak J.R."/>
            <person name="Muller J."/>
            <person name="Pangilinan J."/>
            <person name="Patwardhan R.P."/>
            <person name="Pitluck S."/>
            <person name="Pritham E.J."/>
            <person name="Rechtsteiner A."/>
            <person name="Rho M."/>
            <person name="Rogozin I.B."/>
            <person name="Sakarya O."/>
            <person name="Salamov A."/>
            <person name="Schaack S."/>
            <person name="Shapiro H."/>
            <person name="Shiga Y."/>
            <person name="Skalitzky C."/>
            <person name="Smith Z."/>
            <person name="Souvorov A."/>
            <person name="Sung W."/>
            <person name="Tang Z."/>
            <person name="Tsuchiya D."/>
            <person name="Tu H."/>
            <person name="Vos H."/>
            <person name="Wang M."/>
            <person name="Wolf Y.I."/>
            <person name="Yamagata H."/>
            <person name="Yamada T."/>
            <person name="Ye Y."/>
            <person name="Shaw J.R."/>
            <person name="Andrews J."/>
            <person name="Crease T.J."/>
            <person name="Tang H."/>
            <person name="Lucas S.M."/>
            <person name="Robertson H.M."/>
            <person name="Bork P."/>
            <person name="Koonin E.V."/>
            <person name="Zdobnov E.M."/>
            <person name="Grigoriev I.V."/>
            <person name="Lynch M."/>
            <person name="Boore J.L."/>
        </authorList>
    </citation>
    <scope>NUCLEOTIDE SEQUENCE [LARGE SCALE GENOMIC DNA]</scope>
</reference>
<evidence type="ECO:0000313" key="2">
    <source>
        <dbReference type="Proteomes" id="UP000000305"/>
    </source>
</evidence>
<keyword evidence="2" id="KW-1185">Reference proteome</keyword>
<proteinExistence type="predicted"/>